<dbReference type="OrthoDB" id="4153866at2759"/>
<comment type="caution">
    <text evidence="5">The sequence shown here is derived from an EMBL/GenBank/DDBJ whole genome shotgun (WGS) entry which is preliminary data.</text>
</comment>
<keyword evidence="4" id="KW-1133">Transmembrane helix</keyword>
<accession>A0A9P4S0Q2</accession>
<feature type="transmembrane region" description="Helical" evidence="4">
    <location>
        <begin position="114"/>
        <end position="138"/>
    </location>
</feature>
<dbReference type="PANTHER" id="PTHR31571">
    <property type="entry name" value="ALTERED INHERITANCE OF MITOCHONDRIA PROTEIN 6"/>
    <property type="match status" value="1"/>
</dbReference>
<reference evidence="5" key="1">
    <citation type="journal article" date="2020" name="Stud. Mycol.">
        <title>101 Dothideomycetes genomes: a test case for predicting lifestyles and emergence of pathogens.</title>
        <authorList>
            <person name="Haridas S."/>
            <person name="Albert R."/>
            <person name="Binder M."/>
            <person name="Bloem J."/>
            <person name="Labutti K."/>
            <person name="Salamov A."/>
            <person name="Andreopoulos B."/>
            <person name="Baker S."/>
            <person name="Barry K."/>
            <person name="Bills G."/>
            <person name="Bluhm B."/>
            <person name="Cannon C."/>
            <person name="Castanera R."/>
            <person name="Culley D."/>
            <person name="Daum C."/>
            <person name="Ezra D."/>
            <person name="Gonzalez J."/>
            <person name="Henrissat B."/>
            <person name="Kuo A."/>
            <person name="Liang C."/>
            <person name="Lipzen A."/>
            <person name="Lutzoni F."/>
            <person name="Magnuson J."/>
            <person name="Mondo S."/>
            <person name="Nolan M."/>
            <person name="Ohm R."/>
            <person name="Pangilinan J."/>
            <person name="Park H.-J."/>
            <person name="Ramirez L."/>
            <person name="Alfaro M."/>
            <person name="Sun H."/>
            <person name="Tritt A."/>
            <person name="Yoshinaga Y."/>
            <person name="Zwiers L.-H."/>
            <person name="Turgeon B."/>
            <person name="Goodwin S."/>
            <person name="Spatafora J."/>
            <person name="Crous P."/>
            <person name="Grigoriev I."/>
        </authorList>
    </citation>
    <scope>NUCLEOTIDE SEQUENCE</scope>
    <source>
        <strain evidence="5">CBS 101060</strain>
    </source>
</reference>
<dbReference type="Proteomes" id="UP000799429">
    <property type="component" value="Unassembled WGS sequence"/>
</dbReference>
<dbReference type="SUPFAM" id="SSF51695">
    <property type="entry name" value="PLC-like phosphodiesterases"/>
    <property type="match status" value="1"/>
</dbReference>
<dbReference type="GO" id="GO:0006629">
    <property type="term" value="P:lipid metabolic process"/>
    <property type="evidence" value="ECO:0007669"/>
    <property type="project" value="InterPro"/>
</dbReference>
<organism evidence="5 6">
    <name type="scientific">Patellaria atrata CBS 101060</name>
    <dbReference type="NCBI Taxonomy" id="1346257"/>
    <lineage>
        <taxon>Eukaryota</taxon>
        <taxon>Fungi</taxon>
        <taxon>Dikarya</taxon>
        <taxon>Ascomycota</taxon>
        <taxon>Pezizomycotina</taxon>
        <taxon>Dothideomycetes</taxon>
        <taxon>Dothideomycetes incertae sedis</taxon>
        <taxon>Patellariales</taxon>
        <taxon>Patellariaceae</taxon>
        <taxon>Patellaria</taxon>
    </lineage>
</organism>
<evidence type="ECO:0000313" key="5">
    <source>
        <dbReference type="EMBL" id="KAF2834091.1"/>
    </source>
</evidence>
<sequence length="489" mass="54598">MAASNIEHLLHPNSDLPEHHSSTSSTRLNEFREVTDLPLKKASILSVRALEDGPATGPIKKHSLWARLLMSLRRRQTGSQYSYHECAQDDITTIKSEKSSANLKFWRSFVIQSLISILAAFGLIHLINVFFSLGPVLLDTTVDTSIRTWNSFVRAGAPLSDYPTNITRDVLPIPCHSHNDYWRRVPLLEALHYGCTGVEADVWFFDGELYVGHSTSDLRPEKTLETLYINPLLHILGEKNAPTLFANNTSNGVFDRDPTQTLVFLVDFKNSGRAIWPVVQQQLESLRSRGYLTHFNGQAVIHRPITVVATGNAPFDLLVSNPSYRDIFFDAPLASLWEEPSSHVLIESAPHIGSHNPALEISTPILPPSTDGEGEDQGPTGLPTTITPDIFTAANSYYASASFKKAIGRLCPFARQLSEKHLRLIRGQIQGAKRKGLKARYWGTPGWPIALRNHVWEALVREGADYLNVDDLSAAATRDWTGRAHRVWF</sequence>
<feature type="region of interest" description="Disordered" evidence="3">
    <location>
        <begin position="1"/>
        <end position="28"/>
    </location>
</feature>
<dbReference type="EMBL" id="MU006157">
    <property type="protein sequence ID" value="KAF2834091.1"/>
    <property type="molecule type" value="Genomic_DNA"/>
</dbReference>
<keyword evidence="4" id="KW-0812">Transmembrane</keyword>
<gene>
    <name evidence="5" type="ORF">M501DRAFT_1021086</name>
</gene>
<dbReference type="InterPro" id="IPR051236">
    <property type="entry name" value="HAT_RTT109-like"/>
</dbReference>
<name>A0A9P4S0Q2_9PEZI</name>
<evidence type="ECO:0000313" key="6">
    <source>
        <dbReference type="Proteomes" id="UP000799429"/>
    </source>
</evidence>
<keyword evidence="4" id="KW-0472">Membrane</keyword>
<dbReference type="GO" id="GO:0008081">
    <property type="term" value="F:phosphoric diester hydrolase activity"/>
    <property type="evidence" value="ECO:0007669"/>
    <property type="project" value="InterPro"/>
</dbReference>
<dbReference type="InterPro" id="IPR017946">
    <property type="entry name" value="PLC-like_Pdiesterase_TIM-brl"/>
</dbReference>
<protein>
    <recommendedName>
        <fullName evidence="2">Altered inheritance of mitochondria protein 6</fullName>
    </recommendedName>
</protein>
<comment type="similarity">
    <text evidence="1">Belongs to the AIM6 family.</text>
</comment>
<evidence type="ECO:0000256" key="1">
    <source>
        <dbReference type="ARBA" id="ARBA00008858"/>
    </source>
</evidence>
<proteinExistence type="inferred from homology"/>
<dbReference type="AlphaFoldDB" id="A0A9P4S0Q2"/>
<evidence type="ECO:0000256" key="2">
    <source>
        <dbReference type="ARBA" id="ARBA00014286"/>
    </source>
</evidence>
<evidence type="ECO:0000256" key="4">
    <source>
        <dbReference type="SAM" id="Phobius"/>
    </source>
</evidence>
<evidence type="ECO:0000256" key="3">
    <source>
        <dbReference type="SAM" id="MobiDB-lite"/>
    </source>
</evidence>
<keyword evidence="6" id="KW-1185">Reference proteome</keyword>
<dbReference type="PANTHER" id="PTHR31571:SF1">
    <property type="entry name" value="ALTERED INHERITANCE OF MITOCHONDRIA PROTEIN 6"/>
    <property type="match status" value="1"/>
</dbReference>